<gene>
    <name evidence="4" type="ORF">Tco_0858073</name>
</gene>
<evidence type="ECO:0000313" key="5">
    <source>
        <dbReference type="Proteomes" id="UP001151760"/>
    </source>
</evidence>
<evidence type="ECO:0000256" key="1">
    <source>
        <dbReference type="PROSITE-ProRule" id="PRU00047"/>
    </source>
</evidence>
<comment type="caution">
    <text evidence="4">The sequence shown here is derived from an EMBL/GenBank/DDBJ whole genome shotgun (WGS) entry which is preliminary data.</text>
</comment>
<feature type="region of interest" description="Disordered" evidence="2">
    <location>
        <begin position="518"/>
        <end position="539"/>
    </location>
</feature>
<keyword evidence="1" id="KW-0862">Zinc</keyword>
<keyword evidence="5" id="KW-1185">Reference proteome</keyword>
<evidence type="ECO:0000259" key="3">
    <source>
        <dbReference type="PROSITE" id="PS50158"/>
    </source>
</evidence>
<sequence>MILESVKHGPLIWPTIEENGVTRTKKDVELSPAKKIQANCDMKALNIILQGLPTDIYSLVNHHRVAKDLWEKVQLLMQVNTKFLNSLPPEWSKFVTDVKLVKDLHTTNFDQLYAYLEQHELHAYEVHSGLAVLVFKQGDDPIDAINKMMSFLSTVITSRFPSTKNQLRNSSNLIQHVTIHDGRVNVQPLQGRQNSYAAGTSGTRANTSGTRGNYSGQQRIVKCFNCQREGHMARQCPKPKRKRDVTWFREKFLSVKAQGNGKVLTEEELEFLADPGIAEGPVTQSVITHNAAYQADDLDAYDSDCDEISTAKAVLMANLSSYGSDVLSEETNVILIVDSKETLMIEEESRSKMLLKQSDPMVLEKKVNTKPSDYAELNRLSKDLSILRKLNRLGQCCMMMFKCAATIAPGMYKVKLVILAPKVKNNREAHEYYLMHTMEQAAILRELIQELLGYIRDTCPDISQPSEKLVVVTPINKKKTVRFADTVTSSGNIPKVSNLTSIVSIGVIPFYLVASGSKPSGNTKNDRISQTPSSNEKYKVEHPVKGAQALCSVCNECLFDANHAICLIDIDA</sequence>
<feature type="domain" description="CCHC-type" evidence="3">
    <location>
        <begin position="222"/>
        <end position="238"/>
    </location>
</feature>
<dbReference type="EMBL" id="BQNB010013035">
    <property type="protein sequence ID" value="GJT11031.1"/>
    <property type="molecule type" value="Genomic_DNA"/>
</dbReference>
<reference evidence="4" key="1">
    <citation type="journal article" date="2022" name="Int. J. Mol. Sci.">
        <title>Draft Genome of Tanacetum Coccineum: Genomic Comparison of Closely Related Tanacetum-Family Plants.</title>
        <authorList>
            <person name="Yamashiro T."/>
            <person name="Shiraishi A."/>
            <person name="Nakayama K."/>
            <person name="Satake H."/>
        </authorList>
    </citation>
    <scope>NUCLEOTIDE SEQUENCE</scope>
</reference>
<dbReference type="SMART" id="SM00343">
    <property type="entry name" value="ZnF_C2HC"/>
    <property type="match status" value="1"/>
</dbReference>
<dbReference type="Proteomes" id="UP001151760">
    <property type="component" value="Unassembled WGS sequence"/>
</dbReference>
<evidence type="ECO:0000313" key="4">
    <source>
        <dbReference type="EMBL" id="GJT11031.1"/>
    </source>
</evidence>
<dbReference type="Gene3D" id="4.10.60.10">
    <property type="entry name" value="Zinc finger, CCHC-type"/>
    <property type="match status" value="1"/>
</dbReference>
<dbReference type="Pfam" id="PF00098">
    <property type="entry name" value="zf-CCHC"/>
    <property type="match status" value="1"/>
</dbReference>
<proteinExistence type="predicted"/>
<accession>A0ABQ5B822</accession>
<keyword evidence="1" id="KW-0863">Zinc-finger</keyword>
<organism evidence="4 5">
    <name type="scientific">Tanacetum coccineum</name>
    <dbReference type="NCBI Taxonomy" id="301880"/>
    <lineage>
        <taxon>Eukaryota</taxon>
        <taxon>Viridiplantae</taxon>
        <taxon>Streptophyta</taxon>
        <taxon>Embryophyta</taxon>
        <taxon>Tracheophyta</taxon>
        <taxon>Spermatophyta</taxon>
        <taxon>Magnoliopsida</taxon>
        <taxon>eudicotyledons</taxon>
        <taxon>Gunneridae</taxon>
        <taxon>Pentapetalae</taxon>
        <taxon>asterids</taxon>
        <taxon>campanulids</taxon>
        <taxon>Asterales</taxon>
        <taxon>Asteraceae</taxon>
        <taxon>Asteroideae</taxon>
        <taxon>Anthemideae</taxon>
        <taxon>Anthemidinae</taxon>
        <taxon>Tanacetum</taxon>
    </lineage>
</organism>
<feature type="compositionally biased region" description="Polar residues" evidence="2">
    <location>
        <begin position="518"/>
        <end position="535"/>
    </location>
</feature>
<dbReference type="PROSITE" id="PS50158">
    <property type="entry name" value="ZF_CCHC"/>
    <property type="match status" value="1"/>
</dbReference>
<protein>
    <submittedName>
        <fullName evidence="4">Retrovirus-related pol polyprotein from transposon TNT 1-94</fullName>
    </submittedName>
</protein>
<evidence type="ECO:0000256" key="2">
    <source>
        <dbReference type="SAM" id="MobiDB-lite"/>
    </source>
</evidence>
<reference evidence="4" key="2">
    <citation type="submission" date="2022-01" db="EMBL/GenBank/DDBJ databases">
        <authorList>
            <person name="Yamashiro T."/>
            <person name="Shiraishi A."/>
            <person name="Satake H."/>
            <person name="Nakayama K."/>
        </authorList>
    </citation>
    <scope>NUCLEOTIDE SEQUENCE</scope>
</reference>
<name>A0ABQ5B822_9ASTR</name>
<keyword evidence="1" id="KW-0479">Metal-binding</keyword>
<dbReference type="SUPFAM" id="SSF57756">
    <property type="entry name" value="Retrovirus zinc finger-like domains"/>
    <property type="match status" value="1"/>
</dbReference>
<dbReference type="InterPro" id="IPR036875">
    <property type="entry name" value="Znf_CCHC_sf"/>
</dbReference>
<dbReference type="InterPro" id="IPR001878">
    <property type="entry name" value="Znf_CCHC"/>
</dbReference>